<dbReference type="SUPFAM" id="SSF55073">
    <property type="entry name" value="Nucleotide cyclase"/>
    <property type="match status" value="1"/>
</dbReference>
<dbReference type="SUPFAM" id="SSF141868">
    <property type="entry name" value="EAL domain-like"/>
    <property type="match status" value="1"/>
</dbReference>
<feature type="domain" description="EAL" evidence="4">
    <location>
        <begin position="353"/>
        <end position="609"/>
    </location>
</feature>
<dbReference type="Gene3D" id="3.40.50.2300">
    <property type="match status" value="1"/>
</dbReference>
<dbReference type="Pfam" id="PF00563">
    <property type="entry name" value="EAL"/>
    <property type="match status" value="1"/>
</dbReference>
<organism evidence="6 7">
    <name type="scientific">Scytonema millei VB511283</name>
    <dbReference type="NCBI Taxonomy" id="1245923"/>
    <lineage>
        <taxon>Bacteria</taxon>
        <taxon>Bacillati</taxon>
        <taxon>Cyanobacteriota</taxon>
        <taxon>Cyanophyceae</taxon>
        <taxon>Nostocales</taxon>
        <taxon>Scytonemataceae</taxon>
        <taxon>Scytonema</taxon>
    </lineage>
</organism>
<dbReference type="InterPro" id="IPR011006">
    <property type="entry name" value="CheY-like_superfamily"/>
</dbReference>
<dbReference type="InterPro" id="IPR043128">
    <property type="entry name" value="Rev_trsase/Diguanyl_cyclase"/>
</dbReference>
<dbReference type="InterPro" id="IPR035919">
    <property type="entry name" value="EAL_sf"/>
</dbReference>
<accession>A0A9X5E4U7</accession>
<sequence>MKNAQLNYTYANILVVDDTPDNLRVLSTALTERGYKVRCAKNGTMALITAKKDPPHLILLDIKMPEMDGYEVCKKLKSDGSTDNIPVIFLSALDDVFDKVKGFAVGGVDYITKPFQIEEVVVRIQHQLALQAAKAEIYQLNLELEQKVRQRTIQLEEVINQRDREIAEHKRTQERLFYQALHDALTGLPNRTLFLEHLQKALHRIIRNKDYLCAVLFIDLDRFKIINDSWGHAVGDRLLIAISHILKECSREVDTVARLSGDEFTILLEDLQDIQDAIVIAERLLEKLTAPIYLGECKVYIGASIGIVFGSVAYQTVNELLRDADIAMYRAKALGKGRYAVFDREMYDRTLHLSQLEIDLRTALERQEFILHYQPIISVTTGELTGFEALLRWQHPQMGSIDPADFIEIAEETGLIIPIGEWILQEACQQLYAWQQKFSTATSLYISVNLSSKQIQQFDLVEKLAKILDFTSLNGKNLKLELTETMLMDRGEKTIELLFQIKEQNIQLSIDDFGTGYSSLSYLHRFPIDALKIDRSFVSLIDAEGKNCEIVRTIITLAHTLGIKAIAEGVETSHQLAVLKKLGCDEAQGYFFGTPVNCQLVEAILAKNDR</sequence>
<dbReference type="Pfam" id="PF00990">
    <property type="entry name" value="GGDEF"/>
    <property type="match status" value="1"/>
</dbReference>
<dbReference type="PROSITE" id="PS50883">
    <property type="entry name" value="EAL"/>
    <property type="match status" value="1"/>
</dbReference>
<evidence type="ECO:0000313" key="7">
    <source>
        <dbReference type="Proteomes" id="UP000031532"/>
    </source>
</evidence>
<evidence type="ECO:0000259" key="4">
    <source>
        <dbReference type="PROSITE" id="PS50883"/>
    </source>
</evidence>
<evidence type="ECO:0000259" key="3">
    <source>
        <dbReference type="PROSITE" id="PS50110"/>
    </source>
</evidence>
<gene>
    <name evidence="6" type="ORF">QH73_0005110</name>
</gene>
<dbReference type="Proteomes" id="UP000031532">
    <property type="component" value="Unassembled WGS sequence"/>
</dbReference>
<dbReference type="SMART" id="SM00267">
    <property type="entry name" value="GGDEF"/>
    <property type="match status" value="1"/>
</dbReference>
<dbReference type="FunFam" id="3.20.20.450:FF:000001">
    <property type="entry name" value="Cyclic di-GMP phosphodiesterase yahA"/>
    <property type="match status" value="1"/>
</dbReference>
<dbReference type="CDD" id="cd01948">
    <property type="entry name" value="EAL"/>
    <property type="match status" value="1"/>
</dbReference>
<reference evidence="6 7" key="1">
    <citation type="journal article" date="2015" name="Genome Announc.">
        <title>Draft Genome Sequence of the Terrestrial Cyanobacterium Scytonema millei VB511283, Isolated from Eastern India.</title>
        <authorList>
            <person name="Sen D."/>
            <person name="Chandrababunaidu M.M."/>
            <person name="Singh D."/>
            <person name="Sanghi N."/>
            <person name="Ghorai A."/>
            <person name="Mishra G.P."/>
            <person name="Madduluri M."/>
            <person name="Adhikary S.P."/>
            <person name="Tripathy S."/>
        </authorList>
    </citation>
    <scope>NUCLEOTIDE SEQUENCE [LARGE SCALE GENOMIC DNA]</scope>
    <source>
        <strain evidence="6 7">VB511283</strain>
    </source>
</reference>
<dbReference type="InterPro" id="IPR001789">
    <property type="entry name" value="Sig_transdc_resp-reg_receiver"/>
</dbReference>
<dbReference type="CDD" id="cd19920">
    <property type="entry name" value="REC_PA4781-like"/>
    <property type="match status" value="1"/>
</dbReference>
<keyword evidence="2" id="KW-0175">Coiled coil</keyword>
<keyword evidence="7" id="KW-1185">Reference proteome</keyword>
<dbReference type="Gene3D" id="3.20.20.450">
    <property type="entry name" value="EAL domain"/>
    <property type="match status" value="1"/>
</dbReference>
<feature type="domain" description="Response regulatory" evidence="3">
    <location>
        <begin position="12"/>
        <end position="128"/>
    </location>
</feature>
<dbReference type="RefSeq" id="WP_039715487.1">
    <property type="nucleotide sequence ID" value="NZ_JTJC03000001.1"/>
</dbReference>
<dbReference type="SMART" id="SM00052">
    <property type="entry name" value="EAL"/>
    <property type="match status" value="1"/>
</dbReference>
<dbReference type="PANTHER" id="PTHR44757">
    <property type="entry name" value="DIGUANYLATE CYCLASE DGCP"/>
    <property type="match status" value="1"/>
</dbReference>
<evidence type="ECO:0000259" key="5">
    <source>
        <dbReference type="PROSITE" id="PS50887"/>
    </source>
</evidence>
<evidence type="ECO:0000256" key="2">
    <source>
        <dbReference type="SAM" id="Coils"/>
    </source>
</evidence>
<dbReference type="SUPFAM" id="SSF52172">
    <property type="entry name" value="CheY-like"/>
    <property type="match status" value="1"/>
</dbReference>
<dbReference type="InterPro" id="IPR052155">
    <property type="entry name" value="Biofilm_reg_signaling"/>
</dbReference>
<name>A0A9X5E4U7_9CYAN</name>
<protein>
    <submittedName>
        <fullName evidence="6">EAL domain-containing protein</fullName>
    </submittedName>
</protein>
<dbReference type="NCBIfam" id="TIGR00254">
    <property type="entry name" value="GGDEF"/>
    <property type="match status" value="1"/>
</dbReference>
<dbReference type="PROSITE" id="PS50887">
    <property type="entry name" value="GGDEF"/>
    <property type="match status" value="1"/>
</dbReference>
<dbReference type="InterPro" id="IPR001633">
    <property type="entry name" value="EAL_dom"/>
</dbReference>
<dbReference type="InterPro" id="IPR000160">
    <property type="entry name" value="GGDEF_dom"/>
</dbReference>
<evidence type="ECO:0000313" key="6">
    <source>
        <dbReference type="EMBL" id="NHC34047.1"/>
    </source>
</evidence>
<dbReference type="OrthoDB" id="9787983at2"/>
<keyword evidence="1" id="KW-0597">Phosphoprotein</keyword>
<dbReference type="InterPro" id="IPR029787">
    <property type="entry name" value="Nucleotide_cyclase"/>
</dbReference>
<dbReference type="AlphaFoldDB" id="A0A9X5E4U7"/>
<dbReference type="GO" id="GO:0000160">
    <property type="term" value="P:phosphorelay signal transduction system"/>
    <property type="evidence" value="ECO:0007669"/>
    <property type="project" value="InterPro"/>
</dbReference>
<proteinExistence type="predicted"/>
<dbReference type="PANTHER" id="PTHR44757:SF2">
    <property type="entry name" value="BIOFILM ARCHITECTURE MAINTENANCE PROTEIN MBAA"/>
    <property type="match status" value="1"/>
</dbReference>
<feature type="domain" description="GGDEF" evidence="5">
    <location>
        <begin position="211"/>
        <end position="344"/>
    </location>
</feature>
<dbReference type="SMART" id="SM00448">
    <property type="entry name" value="REC"/>
    <property type="match status" value="1"/>
</dbReference>
<dbReference type="PROSITE" id="PS50110">
    <property type="entry name" value="RESPONSE_REGULATORY"/>
    <property type="match status" value="1"/>
</dbReference>
<feature type="coiled-coil region" evidence="2">
    <location>
        <begin position="130"/>
        <end position="175"/>
    </location>
</feature>
<comment type="caution">
    <text evidence="6">The sequence shown here is derived from an EMBL/GenBank/DDBJ whole genome shotgun (WGS) entry which is preliminary data.</text>
</comment>
<evidence type="ECO:0000256" key="1">
    <source>
        <dbReference type="PROSITE-ProRule" id="PRU00169"/>
    </source>
</evidence>
<dbReference type="Gene3D" id="3.30.70.270">
    <property type="match status" value="1"/>
</dbReference>
<feature type="modified residue" description="4-aspartylphosphate" evidence="1">
    <location>
        <position position="61"/>
    </location>
</feature>
<dbReference type="Pfam" id="PF00072">
    <property type="entry name" value="Response_reg"/>
    <property type="match status" value="1"/>
</dbReference>
<dbReference type="EMBL" id="JTJC03000001">
    <property type="protein sequence ID" value="NHC34047.1"/>
    <property type="molecule type" value="Genomic_DNA"/>
</dbReference>
<dbReference type="CDD" id="cd01949">
    <property type="entry name" value="GGDEF"/>
    <property type="match status" value="1"/>
</dbReference>